<sequence length="358" mass="40579">MSKLPYTIEAWQRSYTSINNKDFKNANFESGSKFKFESAILLRVLHIKARIKSSSSMHWINDNQIFPVARRSQAEVAVRGQHFEPLLRIVKNFSKDVGWTSKDFIDSGCFGPFLSLLALIERNDTKEEDEESAVQYVTTPIAARTRFQQSQRDPYITPIKKSTGQLDLLGALVDRMDLNTPSTTESIELPPSGEGSVAKYEKARIKVQDEQIVNQCSKAYEARVDGIVTHPNRNTDVLGFLEVKRGHRTDEVRIQEVAQMVAFMNSKNNNPLRMNDNTSALQCSWLISMCANELFITIASCNQPWIEFLGTGEGLKEGMPELKSENFLHMKEYGPYTLSAYHDLVAALEHLYVLLSDI</sequence>
<evidence type="ECO:0000313" key="2">
    <source>
        <dbReference type="Proteomes" id="UP001152300"/>
    </source>
</evidence>
<gene>
    <name evidence="1" type="ORF">OCU04_009802</name>
</gene>
<name>A0A9X0AG48_9HELO</name>
<dbReference type="Proteomes" id="UP001152300">
    <property type="component" value="Unassembled WGS sequence"/>
</dbReference>
<dbReference type="OrthoDB" id="3521040at2759"/>
<proteinExistence type="predicted"/>
<reference evidence="1" key="1">
    <citation type="submission" date="2022-11" db="EMBL/GenBank/DDBJ databases">
        <title>Genome Resource of Sclerotinia nivalis Strain SnTB1, a Plant Pathogen Isolated from American Ginseng.</title>
        <authorList>
            <person name="Fan S."/>
        </authorList>
    </citation>
    <scope>NUCLEOTIDE SEQUENCE</scope>
    <source>
        <strain evidence="1">SnTB1</strain>
    </source>
</reference>
<protein>
    <submittedName>
        <fullName evidence="1">Uncharacterized protein</fullName>
    </submittedName>
</protein>
<keyword evidence="2" id="KW-1185">Reference proteome</keyword>
<evidence type="ECO:0000313" key="1">
    <source>
        <dbReference type="EMBL" id="KAJ8062020.1"/>
    </source>
</evidence>
<dbReference type="AlphaFoldDB" id="A0A9X0AG48"/>
<dbReference type="EMBL" id="JAPEIS010000011">
    <property type="protein sequence ID" value="KAJ8062020.1"/>
    <property type="molecule type" value="Genomic_DNA"/>
</dbReference>
<organism evidence="1 2">
    <name type="scientific">Sclerotinia nivalis</name>
    <dbReference type="NCBI Taxonomy" id="352851"/>
    <lineage>
        <taxon>Eukaryota</taxon>
        <taxon>Fungi</taxon>
        <taxon>Dikarya</taxon>
        <taxon>Ascomycota</taxon>
        <taxon>Pezizomycotina</taxon>
        <taxon>Leotiomycetes</taxon>
        <taxon>Helotiales</taxon>
        <taxon>Sclerotiniaceae</taxon>
        <taxon>Sclerotinia</taxon>
    </lineage>
</organism>
<accession>A0A9X0AG48</accession>
<comment type="caution">
    <text evidence="1">The sequence shown here is derived from an EMBL/GenBank/DDBJ whole genome shotgun (WGS) entry which is preliminary data.</text>
</comment>